<protein>
    <submittedName>
        <fullName evidence="1">Uncharacterized protein</fullName>
    </submittedName>
</protein>
<organism evidence="1 2">
    <name type="scientific">Iphiclides podalirius</name>
    <name type="common">scarce swallowtail</name>
    <dbReference type="NCBI Taxonomy" id="110791"/>
    <lineage>
        <taxon>Eukaryota</taxon>
        <taxon>Metazoa</taxon>
        <taxon>Ecdysozoa</taxon>
        <taxon>Arthropoda</taxon>
        <taxon>Hexapoda</taxon>
        <taxon>Insecta</taxon>
        <taxon>Pterygota</taxon>
        <taxon>Neoptera</taxon>
        <taxon>Endopterygota</taxon>
        <taxon>Lepidoptera</taxon>
        <taxon>Glossata</taxon>
        <taxon>Ditrysia</taxon>
        <taxon>Papilionoidea</taxon>
        <taxon>Papilionidae</taxon>
        <taxon>Papilioninae</taxon>
        <taxon>Iphiclides</taxon>
    </lineage>
</organism>
<evidence type="ECO:0000313" key="1">
    <source>
        <dbReference type="EMBL" id="CAH2050491.1"/>
    </source>
</evidence>
<name>A0ABN8I8F5_9NEOP</name>
<dbReference type="EMBL" id="OW152814">
    <property type="protein sequence ID" value="CAH2050491.1"/>
    <property type="molecule type" value="Genomic_DNA"/>
</dbReference>
<accession>A0ABN8I8F5</accession>
<keyword evidence="2" id="KW-1185">Reference proteome</keyword>
<feature type="non-terminal residue" evidence="1">
    <location>
        <position position="96"/>
    </location>
</feature>
<reference evidence="1" key="1">
    <citation type="submission" date="2022-03" db="EMBL/GenBank/DDBJ databases">
        <authorList>
            <person name="Martin H S."/>
        </authorList>
    </citation>
    <scope>NUCLEOTIDE SEQUENCE</scope>
</reference>
<proteinExistence type="predicted"/>
<dbReference type="Proteomes" id="UP000837857">
    <property type="component" value="Chromosome 2"/>
</dbReference>
<evidence type="ECO:0000313" key="2">
    <source>
        <dbReference type="Proteomes" id="UP000837857"/>
    </source>
</evidence>
<gene>
    <name evidence="1" type="ORF">IPOD504_LOCUS7493</name>
</gene>
<sequence length="96" mass="10349">MIIATAYVTLYTGRSTFPPYTILATVFTRRSTFETLDVATPTLTASSAAGACACDAAALSRETAARIPSLVFDSTFSTVRFNTIYGCLLRVDSMQF</sequence>